<evidence type="ECO:0000313" key="2">
    <source>
        <dbReference type="EMBL" id="DAF85086.1"/>
    </source>
</evidence>
<dbReference type="Gene3D" id="1.10.1660.10">
    <property type="match status" value="1"/>
</dbReference>
<organism evidence="2">
    <name type="scientific">Siphoviridae sp. ctxdc10</name>
    <dbReference type="NCBI Taxonomy" id="2825740"/>
    <lineage>
        <taxon>Viruses</taxon>
        <taxon>Duplodnaviria</taxon>
        <taxon>Heunggongvirae</taxon>
        <taxon>Uroviricota</taxon>
        <taxon>Caudoviricetes</taxon>
    </lineage>
</organism>
<evidence type="ECO:0000259" key="1">
    <source>
        <dbReference type="Pfam" id="PF12728"/>
    </source>
</evidence>
<dbReference type="InterPro" id="IPR041657">
    <property type="entry name" value="HTH_17"/>
</dbReference>
<accession>A0A8S5TSA0</accession>
<name>A0A8S5TSA0_9CAUD</name>
<reference evidence="2" key="1">
    <citation type="journal article" date="2021" name="Proc. Natl. Acad. Sci. U.S.A.">
        <title>A Catalog of Tens of Thousands of Viruses from Human Metagenomes Reveals Hidden Associations with Chronic Diseases.</title>
        <authorList>
            <person name="Tisza M.J."/>
            <person name="Buck C.B."/>
        </authorList>
    </citation>
    <scope>NUCLEOTIDE SEQUENCE</scope>
    <source>
        <strain evidence="2">Ctxdc10</strain>
    </source>
</reference>
<dbReference type="SUPFAM" id="SSF46955">
    <property type="entry name" value="Putative DNA-binding domain"/>
    <property type="match status" value="1"/>
</dbReference>
<dbReference type="EMBL" id="BK015918">
    <property type="protein sequence ID" value="DAF85086.1"/>
    <property type="molecule type" value="Genomic_DNA"/>
</dbReference>
<dbReference type="Pfam" id="PF12728">
    <property type="entry name" value="HTH_17"/>
    <property type="match status" value="1"/>
</dbReference>
<protein>
    <submittedName>
        <fullName evidence="2">Helix-turn-helix domain protein</fullName>
    </submittedName>
</protein>
<proteinExistence type="predicted"/>
<sequence length="101" mass="11686">MDDILLKALKEGRGIYVVSGKDLLRFHTQVMLDAKNETESLFIDRMLNANEAAKLLATTPRTLQRWDNEGYLKSIRIGGVNKWRYRDIMRLINGRDECSNT</sequence>
<dbReference type="InterPro" id="IPR009061">
    <property type="entry name" value="DNA-bd_dom_put_sf"/>
</dbReference>
<feature type="domain" description="Helix-turn-helix" evidence="1">
    <location>
        <begin position="46"/>
        <end position="94"/>
    </location>
</feature>